<protein>
    <submittedName>
        <fullName evidence="5">ABC transporter ATP-binding protein</fullName>
    </submittedName>
</protein>
<sequence length="348" mass="38498">MEKITLKSITKAYGKNPPVIEDLNLGIEEGSFTVLLGPSGCGKSTVLRMIAGLEKTTAGDVLIDGVSVRDVEPGDRNIAMVFQNYALYPTMSVRDNIEFGLKNMKVGKDERNARINEVAEMVGLTEYLSRKPANLSGGQRQRVALARAIVKKPAVFLMDEPLSNLDAKLRTQIRTDLIELHQRLRTTFVYVTHDQVEAMSMGTDIVLMDQGKIQQHDSPAEIYAHPANVFTARFIGSPPMNVVPAEAAHGQTPDFVSKVGFRPERSHIVRPGEKVGEDTVLIDGNMLAREMLGDQTQYKMETENGTVFVKEFNDDLLDYGDHQIAVKLSDIACFDMQGKLVGFGLKKE</sequence>
<dbReference type="SMART" id="SM00382">
    <property type="entry name" value="AAA"/>
    <property type="match status" value="1"/>
</dbReference>
<dbReference type="InterPro" id="IPR003439">
    <property type="entry name" value="ABC_transporter-like_ATP-bd"/>
</dbReference>
<comment type="caution">
    <text evidence="5">The sequence shown here is derived from an EMBL/GenBank/DDBJ whole genome shotgun (WGS) entry which is preliminary data.</text>
</comment>
<reference evidence="5" key="1">
    <citation type="submission" date="2020-10" db="EMBL/GenBank/DDBJ databases">
        <authorList>
            <person name="Gilroy R."/>
        </authorList>
    </citation>
    <scope>NUCLEOTIDE SEQUENCE</scope>
    <source>
        <strain evidence="5">CHK189-12415</strain>
    </source>
</reference>
<dbReference type="SUPFAM" id="SSF50331">
    <property type="entry name" value="MOP-like"/>
    <property type="match status" value="1"/>
</dbReference>
<keyword evidence="1" id="KW-0813">Transport</keyword>
<dbReference type="PANTHER" id="PTHR43875:SF1">
    <property type="entry name" value="OSMOPROTECTIVE COMPOUNDS UPTAKE ATP-BINDING PROTEIN GGTA"/>
    <property type="match status" value="1"/>
</dbReference>
<dbReference type="EMBL" id="DVHA01000004">
    <property type="protein sequence ID" value="HIR59963.1"/>
    <property type="molecule type" value="Genomic_DNA"/>
</dbReference>
<feature type="domain" description="ABC transporter" evidence="4">
    <location>
        <begin position="4"/>
        <end position="235"/>
    </location>
</feature>
<dbReference type="InterPro" id="IPR027417">
    <property type="entry name" value="P-loop_NTPase"/>
</dbReference>
<organism evidence="5 6">
    <name type="scientific">Candidatus Faecivivens stercoravium</name>
    <dbReference type="NCBI Taxonomy" id="2840803"/>
    <lineage>
        <taxon>Bacteria</taxon>
        <taxon>Bacillati</taxon>
        <taxon>Bacillota</taxon>
        <taxon>Clostridia</taxon>
        <taxon>Eubacteriales</taxon>
        <taxon>Oscillospiraceae</taxon>
        <taxon>Oscillospiraceae incertae sedis</taxon>
        <taxon>Candidatus Faecivivens</taxon>
    </lineage>
</organism>
<evidence type="ECO:0000256" key="1">
    <source>
        <dbReference type="ARBA" id="ARBA00022448"/>
    </source>
</evidence>
<dbReference type="Gene3D" id="3.40.50.300">
    <property type="entry name" value="P-loop containing nucleotide triphosphate hydrolases"/>
    <property type="match status" value="1"/>
</dbReference>
<gene>
    <name evidence="5" type="ORF">IAB37_00080</name>
</gene>
<dbReference type="PROSITE" id="PS50893">
    <property type="entry name" value="ABC_TRANSPORTER_2"/>
    <property type="match status" value="1"/>
</dbReference>
<name>A0A9D1J3Z7_9FIRM</name>
<evidence type="ECO:0000256" key="2">
    <source>
        <dbReference type="ARBA" id="ARBA00022741"/>
    </source>
</evidence>
<dbReference type="InterPro" id="IPR017871">
    <property type="entry name" value="ABC_transporter-like_CS"/>
</dbReference>
<dbReference type="GO" id="GO:0008643">
    <property type="term" value="P:carbohydrate transport"/>
    <property type="evidence" value="ECO:0007669"/>
    <property type="project" value="InterPro"/>
</dbReference>
<dbReference type="GO" id="GO:0140359">
    <property type="term" value="F:ABC-type transporter activity"/>
    <property type="evidence" value="ECO:0007669"/>
    <property type="project" value="InterPro"/>
</dbReference>
<dbReference type="GO" id="GO:0055052">
    <property type="term" value="C:ATP-binding cassette (ABC) transporter complex, substrate-binding subunit-containing"/>
    <property type="evidence" value="ECO:0007669"/>
    <property type="project" value="TreeGrafter"/>
</dbReference>
<dbReference type="FunFam" id="3.40.50.300:FF:000042">
    <property type="entry name" value="Maltose/maltodextrin ABC transporter, ATP-binding protein"/>
    <property type="match status" value="1"/>
</dbReference>
<evidence type="ECO:0000313" key="6">
    <source>
        <dbReference type="Proteomes" id="UP000824241"/>
    </source>
</evidence>
<dbReference type="SUPFAM" id="SSF52540">
    <property type="entry name" value="P-loop containing nucleoside triphosphate hydrolases"/>
    <property type="match status" value="1"/>
</dbReference>
<evidence type="ECO:0000259" key="4">
    <source>
        <dbReference type="PROSITE" id="PS50893"/>
    </source>
</evidence>
<keyword evidence="2" id="KW-0547">Nucleotide-binding</keyword>
<proteinExistence type="predicted"/>
<evidence type="ECO:0000256" key="3">
    <source>
        <dbReference type="ARBA" id="ARBA00022840"/>
    </source>
</evidence>
<dbReference type="Proteomes" id="UP000824241">
    <property type="component" value="Unassembled WGS sequence"/>
</dbReference>
<keyword evidence="3 5" id="KW-0067">ATP-binding</keyword>
<dbReference type="InterPro" id="IPR003593">
    <property type="entry name" value="AAA+_ATPase"/>
</dbReference>
<dbReference type="PROSITE" id="PS00211">
    <property type="entry name" value="ABC_TRANSPORTER_1"/>
    <property type="match status" value="1"/>
</dbReference>
<dbReference type="GO" id="GO:0005524">
    <property type="term" value="F:ATP binding"/>
    <property type="evidence" value="ECO:0007669"/>
    <property type="project" value="UniProtKB-KW"/>
</dbReference>
<dbReference type="CDD" id="cd03301">
    <property type="entry name" value="ABC_MalK_N"/>
    <property type="match status" value="1"/>
</dbReference>
<reference evidence="5" key="2">
    <citation type="journal article" date="2021" name="PeerJ">
        <title>Extensive microbial diversity within the chicken gut microbiome revealed by metagenomics and culture.</title>
        <authorList>
            <person name="Gilroy R."/>
            <person name="Ravi A."/>
            <person name="Getino M."/>
            <person name="Pursley I."/>
            <person name="Horton D.L."/>
            <person name="Alikhan N.F."/>
            <person name="Baker D."/>
            <person name="Gharbi K."/>
            <person name="Hall N."/>
            <person name="Watson M."/>
            <person name="Adriaenssens E.M."/>
            <person name="Foster-Nyarko E."/>
            <person name="Jarju S."/>
            <person name="Secka A."/>
            <person name="Antonio M."/>
            <person name="Oren A."/>
            <person name="Chaudhuri R.R."/>
            <person name="La Ragione R."/>
            <person name="Hildebrand F."/>
            <person name="Pallen M.J."/>
        </authorList>
    </citation>
    <scope>NUCLEOTIDE SEQUENCE</scope>
    <source>
        <strain evidence="5">CHK189-12415</strain>
    </source>
</reference>
<dbReference type="InterPro" id="IPR008995">
    <property type="entry name" value="Mo/tungstate-bd_C_term_dom"/>
</dbReference>
<dbReference type="Gene3D" id="2.40.50.100">
    <property type="match status" value="1"/>
</dbReference>
<accession>A0A9D1J3Z7</accession>
<dbReference type="GO" id="GO:0016887">
    <property type="term" value="F:ATP hydrolysis activity"/>
    <property type="evidence" value="ECO:0007669"/>
    <property type="project" value="InterPro"/>
</dbReference>
<dbReference type="InterPro" id="IPR047641">
    <property type="entry name" value="ABC_transpr_MalK/UgpC-like"/>
</dbReference>
<evidence type="ECO:0000313" key="5">
    <source>
        <dbReference type="EMBL" id="HIR59963.1"/>
    </source>
</evidence>
<dbReference type="PANTHER" id="PTHR43875">
    <property type="entry name" value="MALTODEXTRIN IMPORT ATP-BINDING PROTEIN MSMX"/>
    <property type="match status" value="1"/>
</dbReference>
<dbReference type="InterPro" id="IPR015855">
    <property type="entry name" value="ABC_transpr_MalK-like"/>
</dbReference>
<dbReference type="Pfam" id="PF00005">
    <property type="entry name" value="ABC_tran"/>
    <property type="match status" value="1"/>
</dbReference>
<dbReference type="AlphaFoldDB" id="A0A9D1J3Z7"/>